<dbReference type="CDD" id="cd05387">
    <property type="entry name" value="BY-kinase"/>
    <property type="match status" value="1"/>
</dbReference>
<keyword evidence="9" id="KW-0547">Nucleotide-binding</keyword>
<evidence type="ECO:0000256" key="12">
    <source>
        <dbReference type="ARBA" id="ARBA00022989"/>
    </source>
</evidence>
<evidence type="ECO:0000256" key="7">
    <source>
        <dbReference type="ARBA" id="ARBA00022679"/>
    </source>
</evidence>
<feature type="domain" description="Tyrosine-protein kinase G-rich" evidence="19">
    <location>
        <begin position="434"/>
        <end position="510"/>
    </location>
</feature>
<name>A0ABR8LWB0_9FLAO</name>
<comment type="catalytic activity">
    <reaction evidence="15">
        <text>L-tyrosyl-[protein] + ATP = O-phospho-L-tyrosyl-[protein] + ADP + H(+)</text>
        <dbReference type="Rhea" id="RHEA:10596"/>
        <dbReference type="Rhea" id="RHEA-COMP:10136"/>
        <dbReference type="Rhea" id="RHEA-COMP:20101"/>
        <dbReference type="ChEBI" id="CHEBI:15378"/>
        <dbReference type="ChEBI" id="CHEBI:30616"/>
        <dbReference type="ChEBI" id="CHEBI:46858"/>
        <dbReference type="ChEBI" id="CHEBI:61978"/>
        <dbReference type="ChEBI" id="CHEBI:456216"/>
        <dbReference type="EC" id="2.7.10.2"/>
    </reaction>
</comment>
<sequence length="786" mass="88191">MDNYLEQQDTQDQQIDLKGIANKYLAYWYWIALSGIIALIIAFLYLRYTPDSYKTAAKIKVLTEKESTALNLDLDKLLGKGNVNLENERAVLQSFRLNRQVVNQLNLQVQYFQSGRVNKSEVFNAPFKVVFEPELAKPKAELNFQITLQDKGYQLLNLETEATLQVPSFYFEKPTQDFPFTIQPTNAQSLTVSDNPVYEVKIISQTQATQNLLQAIKIAPDGKDSDILILSLEDPSKQKAQQVLNTLIEVYTQDGITDRQEVSKRTIAFIDERFTYLTTELDSIEVAKGSYKQDNNLSIFEADAASVIQKKSIKDEQLFEAETQLLLADVLDKSITSNQDIKLLPANIGLNSGAVNTLVSDYNAAVLEYNKWKATAGDNNPRVKILKASITDLNNNIQRSLSGYKTQLQQALSQNKRAQGLAQQSFKTLPSKEKILRSIERQQILKENLYLLLLQKREEAAITMAVTAANVKVIDYAITNSIPVAPKRKIVLLAALLLGLGLPIGILYLKFLTNTKIYTSKDVESINPNTAIIGEIPVIPNAKQALKLTSGNTQTEEAFRTLIHNLNFTLHNKEASQGQVIALTSSVKGEGKTTVAFNIAQTYFHLKKKVLLVGADLRNPQLHTLIGSTKDTTGLSNYLSSQNSNWQDMLIHMDADSNQFDLLLSGPIPPMPTVLLSSARFQAFLKEAKAQYDYVIVDTAPTLLVADTLTFMDGIDYTAYVVRSGVTEKPLIEYSKKLVDQKKIKNMGYIINDIDFKGSYGYGYNYGYGYGYHAETVKKKWYQFKK</sequence>
<keyword evidence="11" id="KW-0067">ATP-binding</keyword>
<accession>A0ABR8LWB0</accession>
<dbReference type="Pfam" id="PF02706">
    <property type="entry name" value="Wzz"/>
    <property type="match status" value="1"/>
</dbReference>
<comment type="similarity">
    <text evidence="2">Belongs to the CpsD/CapB family.</text>
</comment>
<evidence type="ECO:0000256" key="16">
    <source>
        <dbReference type="SAM" id="Phobius"/>
    </source>
</evidence>
<dbReference type="Proteomes" id="UP000627521">
    <property type="component" value="Unassembled WGS sequence"/>
</dbReference>
<proteinExistence type="inferred from homology"/>
<evidence type="ECO:0000256" key="4">
    <source>
        <dbReference type="ARBA" id="ARBA00011903"/>
    </source>
</evidence>
<dbReference type="PANTHER" id="PTHR32309:SF13">
    <property type="entry name" value="FERRIC ENTEROBACTIN TRANSPORT PROTEIN FEPE"/>
    <property type="match status" value="1"/>
</dbReference>
<evidence type="ECO:0000256" key="13">
    <source>
        <dbReference type="ARBA" id="ARBA00023136"/>
    </source>
</evidence>
<comment type="similarity">
    <text evidence="3">Belongs to the etk/wzc family.</text>
</comment>
<keyword evidence="7 20" id="KW-0808">Transferase</keyword>
<dbReference type="SUPFAM" id="SSF52540">
    <property type="entry name" value="P-loop containing nucleoside triphosphate hydrolases"/>
    <property type="match status" value="1"/>
</dbReference>
<evidence type="ECO:0000256" key="6">
    <source>
        <dbReference type="ARBA" id="ARBA00022519"/>
    </source>
</evidence>
<dbReference type="InterPro" id="IPR032807">
    <property type="entry name" value="GNVR"/>
</dbReference>
<dbReference type="GO" id="GO:0004715">
    <property type="term" value="F:non-membrane spanning protein tyrosine kinase activity"/>
    <property type="evidence" value="ECO:0007669"/>
    <property type="project" value="UniProtKB-EC"/>
</dbReference>
<dbReference type="InterPro" id="IPR005702">
    <property type="entry name" value="Wzc-like_C"/>
</dbReference>
<feature type="domain" description="Polysaccharide chain length determinant N-terminal" evidence="17">
    <location>
        <begin position="14"/>
        <end position="105"/>
    </location>
</feature>
<evidence type="ECO:0000256" key="10">
    <source>
        <dbReference type="ARBA" id="ARBA00022777"/>
    </source>
</evidence>
<feature type="transmembrane region" description="Helical" evidence="16">
    <location>
        <begin position="27"/>
        <end position="46"/>
    </location>
</feature>
<keyword evidence="13 16" id="KW-0472">Membrane</keyword>
<dbReference type="EC" id="2.7.10.2" evidence="4"/>
<dbReference type="InterPro" id="IPR003856">
    <property type="entry name" value="LPS_length_determ_N"/>
</dbReference>
<keyword evidence="6" id="KW-0997">Cell inner membrane</keyword>
<keyword evidence="10" id="KW-0418">Kinase</keyword>
<keyword evidence="21" id="KW-1185">Reference proteome</keyword>
<evidence type="ECO:0000256" key="5">
    <source>
        <dbReference type="ARBA" id="ARBA00022475"/>
    </source>
</evidence>
<evidence type="ECO:0000313" key="20">
    <source>
        <dbReference type="EMBL" id="MBD3864130.1"/>
    </source>
</evidence>
<dbReference type="PANTHER" id="PTHR32309">
    <property type="entry name" value="TYROSINE-PROTEIN KINASE"/>
    <property type="match status" value="1"/>
</dbReference>
<keyword evidence="8 16" id="KW-0812">Transmembrane</keyword>
<keyword evidence="5" id="KW-1003">Cell membrane</keyword>
<evidence type="ECO:0000256" key="1">
    <source>
        <dbReference type="ARBA" id="ARBA00004429"/>
    </source>
</evidence>
<keyword evidence="14" id="KW-0829">Tyrosine-protein kinase</keyword>
<comment type="subcellular location">
    <subcellularLocation>
        <location evidence="1">Cell inner membrane</location>
        <topology evidence="1">Multi-pass membrane protein</topology>
    </subcellularLocation>
</comment>
<dbReference type="NCBIfam" id="TIGR01007">
    <property type="entry name" value="eps_fam"/>
    <property type="match status" value="1"/>
</dbReference>
<dbReference type="RefSeq" id="WP_191101532.1">
    <property type="nucleotide sequence ID" value="NZ_JACXXH010000006.1"/>
</dbReference>
<reference evidence="20 21" key="1">
    <citation type="submission" date="2020-09" db="EMBL/GenBank/DDBJ databases">
        <title>Bacillus nautilus sp. nov., Chryseoglobus crepusculi sp. nov, and Psychrobacter noctis sp. nov., isolated from deep-sea sponges from the equatorial Atlantic.</title>
        <authorList>
            <person name="Stennett H.L."/>
            <person name="Williams S.E."/>
        </authorList>
    </citation>
    <scope>NUCLEOTIDE SEQUENCE [LARGE SCALE GENOMIC DNA]</scope>
    <source>
        <strain evidence="20 21">28M-24</strain>
    </source>
</reference>
<evidence type="ECO:0000313" key="21">
    <source>
        <dbReference type="Proteomes" id="UP000627521"/>
    </source>
</evidence>
<evidence type="ECO:0000256" key="2">
    <source>
        <dbReference type="ARBA" id="ARBA00007316"/>
    </source>
</evidence>
<evidence type="ECO:0000259" key="17">
    <source>
        <dbReference type="Pfam" id="PF02706"/>
    </source>
</evidence>
<dbReference type="InterPro" id="IPR027417">
    <property type="entry name" value="P-loop_NTPase"/>
</dbReference>
<feature type="domain" description="AAA" evidence="18">
    <location>
        <begin position="579"/>
        <end position="705"/>
    </location>
</feature>
<evidence type="ECO:0000256" key="11">
    <source>
        <dbReference type="ARBA" id="ARBA00022840"/>
    </source>
</evidence>
<comment type="caution">
    <text evidence="20">The sequence shown here is derived from an EMBL/GenBank/DDBJ whole genome shotgun (WGS) entry which is preliminary data.</text>
</comment>
<protein>
    <recommendedName>
        <fullName evidence="4">non-specific protein-tyrosine kinase</fullName>
        <ecNumber evidence="4">2.7.10.2</ecNumber>
    </recommendedName>
</protein>
<evidence type="ECO:0000256" key="3">
    <source>
        <dbReference type="ARBA" id="ARBA00008883"/>
    </source>
</evidence>
<dbReference type="InterPro" id="IPR050445">
    <property type="entry name" value="Bact_polysacc_biosynth/exp"/>
</dbReference>
<feature type="transmembrane region" description="Helical" evidence="16">
    <location>
        <begin position="490"/>
        <end position="509"/>
    </location>
</feature>
<evidence type="ECO:0000259" key="19">
    <source>
        <dbReference type="Pfam" id="PF13807"/>
    </source>
</evidence>
<evidence type="ECO:0000259" key="18">
    <source>
        <dbReference type="Pfam" id="PF13614"/>
    </source>
</evidence>
<dbReference type="Pfam" id="PF13807">
    <property type="entry name" value="GNVR"/>
    <property type="match status" value="1"/>
</dbReference>
<dbReference type="Gene3D" id="3.40.50.300">
    <property type="entry name" value="P-loop containing nucleotide triphosphate hydrolases"/>
    <property type="match status" value="1"/>
</dbReference>
<evidence type="ECO:0000256" key="9">
    <source>
        <dbReference type="ARBA" id="ARBA00022741"/>
    </source>
</evidence>
<dbReference type="EMBL" id="JACXXH010000006">
    <property type="protein sequence ID" value="MBD3864130.1"/>
    <property type="molecule type" value="Genomic_DNA"/>
</dbReference>
<evidence type="ECO:0000256" key="14">
    <source>
        <dbReference type="ARBA" id="ARBA00023137"/>
    </source>
</evidence>
<evidence type="ECO:0000256" key="8">
    <source>
        <dbReference type="ARBA" id="ARBA00022692"/>
    </source>
</evidence>
<dbReference type="Pfam" id="PF13614">
    <property type="entry name" value="AAA_31"/>
    <property type="match status" value="1"/>
</dbReference>
<organism evidence="20 21">
    <name type="scientific">Olleya marilimosa</name>
    <dbReference type="NCBI Taxonomy" id="272164"/>
    <lineage>
        <taxon>Bacteria</taxon>
        <taxon>Pseudomonadati</taxon>
        <taxon>Bacteroidota</taxon>
        <taxon>Flavobacteriia</taxon>
        <taxon>Flavobacteriales</taxon>
        <taxon>Flavobacteriaceae</taxon>
    </lineage>
</organism>
<dbReference type="InterPro" id="IPR025669">
    <property type="entry name" value="AAA_dom"/>
</dbReference>
<evidence type="ECO:0000256" key="15">
    <source>
        <dbReference type="ARBA" id="ARBA00051245"/>
    </source>
</evidence>
<gene>
    <name evidence="20" type="ORF">IEG06_11770</name>
</gene>
<keyword evidence="12 16" id="KW-1133">Transmembrane helix</keyword>